<evidence type="ECO:0008006" key="8">
    <source>
        <dbReference type="Google" id="ProtNLM"/>
    </source>
</evidence>
<evidence type="ECO:0000259" key="4">
    <source>
        <dbReference type="Pfam" id="PF24809"/>
    </source>
</evidence>
<evidence type="ECO:0000259" key="5">
    <source>
        <dbReference type="Pfam" id="PF24883"/>
    </source>
</evidence>
<keyword evidence="1" id="KW-0677">Repeat</keyword>
<proteinExistence type="predicted"/>
<evidence type="ECO:0000256" key="1">
    <source>
        <dbReference type="ARBA" id="ARBA00022737"/>
    </source>
</evidence>
<dbReference type="InterPro" id="IPR011990">
    <property type="entry name" value="TPR-like_helical_dom_sf"/>
</dbReference>
<dbReference type="Proteomes" id="UP001345827">
    <property type="component" value="Unassembled WGS sequence"/>
</dbReference>
<reference evidence="6 7" key="1">
    <citation type="submission" date="2023-06" db="EMBL/GenBank/DDBJ databases">
        <title>Black Yeasts Isolated from many extreme environments.</title>
        <authorList>
            <person name="Coleine C."/>
            <person name="Stajich J.E."/>
            <person name="Selbmann L."/>
        </authorList>
    </citation>
    <scope>NUCLEOTIDE SEQUENCE [LARGE SCALE GENOMIC DNA]</scope>
    <source>
        <strain evidence="6 7">CCFEE 5887</strain>
    </source>
</reference>
<dbReference type="SUPFAM" id="SSF48452">
    <property type="entry name" value="TPR-like"/>
    <property type="match status" value="1"/>
</dbReference>
<feature type="domain" description="DUF7708" evidence="4">
    <location>
        <begin position="171"/>
        <end position="307"/>
    </location>
</feature>
<organism evidence="6 7">
    <name type="scientific">Vermiconidia calcicola</name>
    <dbReference type="NCBI Taxonomy" id="1690605"/>
    <lineage>
        <taxon>Eukaryota</taxon>
        <taxon>Fungi</taxon>
        <taxon>Dikarya</taxon>
        <taxon>Ascomycota</taxon>
        <taxon>Pezizomycotina</taxon>
        <taxon>Dothideomycetes</taxon>
        <taxon>Dothideomycetidae</taxon>
        <taxon>Mycosphaerellales</taxon>
        <taxon>Extremaceae</taxon>
        <taxon>Vermiconidia</taxon>
    </lineage>
</organism>
<dbReference type="AlphaFoldDB" id="A0AAV9PSI7"/>
<evidence type="ECO:0000313" key="7">
    <source>
        <dbReference type="Proteomes" id="UP001345827"/>
    </source>
</evidence>
<dbReference type="Pfam" id="PF24883">
    <property type="entry name" value="NPHP3_N"/>
    <property type="match status" value="1"/>
</dbReference>
<gene>
    <name evidence="6" type="ORF">LTR25_010686</name>
</gene>
<evidence type="ECO:0000313" key="6">
    <source>
        <dbReference type="EMBL" id="KAK5528020.1"/>
    </source>
</evidence>
<keyword evidence="7" id="KW-1185">Reference proteome</keyword>
<dbReference type="InterPro" id="IPR027417">
    <property type="entry name" value="P-loop_NTPase"/>
</dbReference>
<feature type="domain" description="GPI inositol-deacylase winged helix" evidence="3">
    <location>
        <begin position="653"/>
        <end position="727"/>
    </location>
</feature>
<name>A0AAV9PSI7_9PEZI</name>
<dbReference type="Pfam" id="PF22939">
    <property type="entry name" value="WHD_GPIID"/>
    <property type="match status" value="1"/>
</dbReference>
<dbReference type="Pfam" id="PF24809">
    <property type="entry name" value="DUF7708"/>
    <property type="match status" value="1"/>
</dbReference>
<dbReference type="Gene3D" id="1.25.40.10">
    <property type="entry name" value="Tetratricopeptide repeat domain"/>
    <property type="match status" value="2"/>
</dbReference>
<dbReference type="EMBL" id="JAXLQG010000029">
    <property type="protein sequence ID" value="KAK5528020.1"/>
    <property type="molecule type" value="Genomic_DNA"/>
</dbReference>
<dbReference type="SUPFAM" id="SSF52540">
    <property type="entry name" value="P-loop containing nucleoside triphosphate hydrolases"/>
    <property type="match status" value="1"/>
</dbReference>
<feature type="region of interest" description="Disordered" evidence="2">
    <location>
        <begin position="1171"/>
        <end position="1195"/>
    </location>
</feature>
<evidence type="ECO:0000256" key="2">
    <source>
        <dbReference type="SAM" id="MobiDB-lite"/>
    </source>
</evidence>
<dbReference type="PANTHER" id="PTHR10039">
    <property type="entry name" value="AMELOGENIN"/>
    <property type="match status" value="1"/>
</dbReference>
<comment type="caution">
    <text evidence="6">The sequence shown here is derived from an EMBL/GenBank/DDBJ whole genome shotgun (WGS) entry which is preliminary data.</text>
</comment>
<feature type="compositionally biased region" description="Basic and acidic residues" evidence="2">
    <location>
        <begin position="1173"/>
        <end position="1191"/>
    </location>
</feature>
<dbReference type="InterPro" id="IPR054471">
    <property type="entry name" value="GPIID_WHD"/>
</dbReference>
<feature type="region of interest" description="Disordered" evidence="2">
    <location>
        <begin position="1"/>
        <end position="23"/>
    </location>
</feature>
<feature type="domain" description="Nephrocystin 3-like N-terminal" evidence="5">
    <location>
        <begin position="375"/>
        <end position="541"/>
    </location>
</feature>
<dbReference type="InterPro" id="IPR056884">
    <property type="entry name" value="NPHP3-like_N"/>
</dbReference>
<dbReference type="InterPro" id="IPR056125">
    <property type="entry name" value="DUF7708"/>
</dbReference>
<sequence>MNGGVLSSAKPHEPRLSQSGPDLRLTVAKNADRFGILPPNASHECPVADAGSILQAPPWRPSMGPPGPSSCLPVRHGRAWARGVQIFNDTLTKDKKKKILVSNESIAANATALLAPSTSFAGLPGASGNAVNPSADESAAIAPLILLVKETRSAADKCAQSKSGIHKHFERITWAFNRYAQSVDVLIQQHPDTTAIAWGVIRMLVTIAATDQNTSERLGTALSDIVDIITRCEDYQNIYPDAARLEDITSKLYAEVINFLVRAKKYYSTHGAMRVAKSTITPFEVKFGAILDKIEKLRHEVRDEVQLLTANDQAVGLENNARIYGGHAKQKWLLDQRLLQESTTQKREDDLRSIRYWLDATHFDHLRREKHWQDGTCEWIMGHSTFTHWLDEGTGPFWIHGIPGSGKTVMSTFLHQRLQSTGRPVAQFFCKKDEVSKRKPAFIVATLLSQLLDHPQLGKYQDQIAPLIMKQYNRNKDLSKVSIDALCALLESALSVLPPVLLIIDGLDECDSEDLSRSFLIGRLIHLSNSIPGVKTIVTSRLEDPFAELFESVSCLEMSKLHVSQDIEAVIRQSVEATPRLHSLKDKVISALVAGADGMFLWPELMLATLKRARNRNAIEKMLANLPVGLREVYEHILVSIGNSLSKEDLQYRRAIFSWVTTAARPMTLAELSVALAIQTGSKALDEGEIILRLENDIRELCGPMLTITEGKTVQVVHMSVRDMLHTPGTTPGSGSDNERYLINFASEREHATLAASCLTYLAFDEFRHEKIVHRSLRSSEELLAVTQDHIMLNYTASHWIDHVCASLDSGIELQRPITDFLQSENTYMWVQLIGALNKRHEANFSIHILQRSRLIDWAQHCSLMEDSAFKQILEDYLAQSYESGVRKLRSAYGDGDSRVLNSLFGLACLYDHEDRLRDAQAIHEKLIESASQTNDPAKRIVFENSCIELACLHRIKAEYDRSIELLHLVLDCTDSEQWTQDAQSAEAMADLGVVYRLKGDLMKAREFGERGAEGLTMTLGPSTVLTIRYVIQLCRTYFESAMYEDAKSLLEDTLRTSEEVHGPNESVTLHGRDLLGNILHKTGELDAAESLLKEVLGLMRQQWGEKGRSTCLLKRHVADVLVDKAAFGEALGLYQQAFDTLVVLLGDEHPDTLALSASIAECHRKLAPPARVEGKERVEGKGASAEKSRGESGQFEEVAVHHKVDMEQRHEFATQKKDALTSSWVEVLASDASLDVKKLPPLPEEKKLAVMVDLEEVVDLEATPVLVGC</sequence>
<dbReference type="PANTHER" id="PTHR10039:SF14">
    <property type="entry name" value="NACHT DOMAIN-CONTAINING PROTEIN"/>
    <property type="match status" value="1"/>
</dbReference>
<evidence type="ECO:0000259" key="3">
    <source>
        <dbReference type="Pfam" id="PF22939"/>
    </source>
</evidence>
<protein>
    <recommendedName>
        <fullName evidence="8">NACHT domain-containing protein</fullName>
    </recommendedName>
</protein>
<accession>A0AAV9PSI7</accession>
<dbReference type="Gene3D" id="3.40.50.300">
    <property type="entry name" value="P-loop containing nucleotide triphosphate hydrolases"/>
    <property type="match status" value="1"/>
</dbReference>